<dbReference type="Proteomes" id="UP000255234">
    <property type="component" value="Unassembled WGS sequence"/>
</dbReference>
<organism evidence="6 7">
    <name type="scientific">Megamonas hypermegale</name>
    <dbReference type="NCBI Taxonomy" id="158847"/>
    <lineage>
        <taxon>Bacteria</taxon>
        <taxon>Bacillati</taxon>
        <taxon>Bacillota</taxon>
        <taxon>Negativicutes</taxon>
        <taxon>Selenomonadales</taxon>
        <taxon>Selenomonadaceae</taxon>
        <taxon>Megamonas</taxon>
    </lineage>
</organism>
<feature type="chain" id="PRO_5016988004" evidence="4">
    <location>
        <begin position="32"/>
        <end position="383"/>
    </location>
</feature>
<dbReference type="SUPFAM" id="SSF51126">
    <property type="entry name" value="Pectin lyase-like"/>
    <property type="match status" value="1"/>
</dbReference>
<sequence length="383" mass="41723">MKIRNKKLLTKSIAMAIFMSSTLYTMPITHAAFNNNTLPDLGENIKPGNVTINTDQNKHIQNIIQDGSNAIIKWKDFSIGANATVNFSEKDGGKFNTLNYVNGGNLSQIYGTINADKGNIYIVNPAGVQIGNSAQINVGSLYVSNKSMSNAQLNDFQNKAQINNPYTIQGTRSNAELMSLGNINAANKVTFDGNRIVLDIDRVKNGQTPLGADNITIKTTEADLKNKNVVLGYTAYDSVYKYSGKNNSDKLANLILDNNTTNDITKKDGFMWVKDGEQLQAMGSNPSGNYAFHNSIDLNSINNFKSINDFEGNLDGLGYDIYGLHSTNNGLFEKTSNSTIRNFNLISGSITSNAENVGAVVGNATNNTVIENVKNTINCNRNR</sequence>
<dbReference type="Pfam" id="PF05860">
    <property type="entry name" value="TPS"/>
    <property type="match status" value="1"/>
</dbReference>
<dbReference type="GO" id="GO:0005576">
    <property type="term" value="C:extracellular region"/>
    <property type="evidence" value="ECO:0007669"/>
    <property type="project" value="UniProtKB-SubCell"/>
</dbReference>
<dbReference type="RefSeq" id="WP_115152036.1">
    <property type="nucleotide sequence ID" value="NZ_UGPP01000001.1"/>
</dbReference>
<dbReference type="EMBL" id="UGPP01000001">
    <property type="protein sequence ID" value="STY71871.1"/>
    <property type="molecule type" value="Genomic_DNA"/>
</dbReference>
<evidence type="ECO:0000256" key="4">
    <source>
        <dbReference type="SAM" id="SignalP"/>
    </source>
</evidence>
<evidence type="ECO:0000256" key="1">
    <source>
        <dbReference type="ARBA" id="ARBA00004613"/>
    </source>
</evidence>
<evidence type="ECO:0000313" key="7">
    <source>
        <dbReference type="Proteomes" id="UP000255234"/>
    </source>
</evidence>
<accession>A0A378NU32</accession>
<dbReference type="InterPro" id="IPR011050">
    <property type="entry name" value="Pectin_lyase_fold/virulence"/>
</dbReference>
<evidence type="ECO:0000256" key="2">
    <source>
        <dbReference type="ARBA" id="ARBA00022525"/>
    </source>
</evidence>
<feature type="domain" description="Filamentous haemagglutinin FhaB/tRNA nuclease CdiA-like TPS" evidence="5">
    <location>
        <begin position="38"/>
        <end position="152"/>
    </location>
</feature>
<evidence type="ECO:0000259" key="5">
    <source>
        <dbReference type="SMART" id="SM00912"/>
    </source>
</evidence>
<proteinExistence type="predicted"/>
<dbReference type="InterPro" id="IPR012334">
    <property type="entry name" value="Pectin_lyas_fold"/>
</dbReference>
<dbReference type="SMART" id="SM00912">
    <property type="entry name" value="Haemagg_act"/>
    <property type="match status" value="1"/>
</dbReference>
<evidence type="ECO:0000313" key="6">
    <source>
        <dbReference type="EMBL" id="STY71871.1"/>
    </source>
</evidence>
<dbReference type="PANTHER" id="PTHR12338:SF8">
    <property type="entry name" value="HEME_HEMOPEXIN-BINDING PROTEIN"/>
    <property type="match status" value="1"/>
</dbReference>
<dbReference type="AlphaFoldDB" id="A0A378NU32"/>
<feature type="signal peptide" evidence="4">
    <location>
        <begin position="1"/>
        <end position="31"/>
    </location>
</feature>
<dbReference type="PANTHER" id="PTHR12338">
    <property type="entry name" value="AUTOTRANSPORTER"/>
    <property type="match status" value="1"/>
</dbReference>
<keyword evidence="3 4" id="KW-0732">Signal</keyword>
<dbReference type="InterPro" id="IPR008638">
    <property type="entry name" value="FhaB/CdiA-like_TPS"/>
</dbReference>
<keyword evidence="2" id="KW-0964">Secreted</keyword>
<dbReference type="InterPro" id="IPR050909">
    <property type="entry name" value="Bact_Autotransporter_VF"/>
</dbReference>
<dbReference type="Gene3D" id="2.160.20.10">
    <property type="entry name" value="Single-stranded right-handed beta-helix, Pectin lyase-like"/>
    <property type="match status" value="1"/>
</dbReference>
<dbReference type="NCBIfam" id="TIGR01901">
    <property type="entry name" value="adhes_NPXG"/>
    <property type="match status" value="1"/>
</dbReference>
<name>A0A378NU32_9FIRM</name>
<protein>
    <submittedName>
        <fullName evidence="6">Heme:hemopexin utilization protein A</fullName>
    </submittedName>
</protein>
<comment type="subcellular location">
    <subcellularLocation>
        <location evidence="1">Secreted</location>
    </subcellularLocation>
</comment>
<evidence type="ECO:0000256" key="3">
    <source>
        <dbReference type="ARBA" id="ARBA00022729"/>
    </source>
</evidence>
<reference evidence="6 7" key="1">
    <citation type="submission" date="2018-06" db="EMBL/GenBank/DDBJ databases">
        <authorList>
            <consortium name="Pathogen Informatics"/>
            <person name="Doyle S."/>
        </authorList>
    </citation>
    <scope>NUCLEOTIDE SEQUENCE [LARGE SCALE GENOMIC DNA]</scope>
    <source>
        <strain evidence="6 7">NCTC10571</strain>
    </source>
</reference>
<gene>
    <name evidence="6" type="primary">hxuA</name>
    <name evidence="6" type="ORF">NCTC10571_02048</name>
</gene>